<evidence type="ECO:0000313" key="3">
    <source>
        <dbReference type="Proteomes" id="UP000002654"/>
    </source>
</evidence>
<dbReference type="Pfam" id="PF08241">
    <property type="entry name" value="Methyltransf_11"/>
    <property type="match status" value="1"/>
</dbReference>
<reference evidence="2 3" key="1">
    <citation type="journal article" date="2011" name="PLoS ONE">
        <title>The complete genome sequence of Thermoproteus tenax: a physiologically versatile member of the Crenarchaeota.</title>
        <authorList>
            <person name="Siebers B."/>
            <person name="Zaparty M."/>
            <person name="Raddatz G."/>
            <person name="Tjaden B."/>
            <person name="Albers S.V."/>
            <person name="Bell S.D."/>
            <person name="Blombach F."/>
            <person name="Kletzin A."/>
            <person name="Kyrpides N."/>
            <person name="Lanz C."/>
            <person name="Plagens A."/>
            <person name="Rampp M."/>
            <person name="Rosinus A."/>
            <person name="von Jan M."/>
            <person name="Makarova K.S."/>
            <person name="Klenk H.P."/>
            <person name="Schuster S.C."/>
            <person name="Hensel R."/>
        </authorList>
    </citation>
    <scope>NUCLEOTIDE SEQUENCE [LARGE SCALE GENOMIC DNA]</scope>
    <source>
        <strain evidence="3">ATCC 35583 / DSM 2078 / JCM 9277 / NBRC 100435 / Kra 1</strain>
    </source>
</reference>
<dbReference type="InterPro" id="IPR029063">
    <property type="entry name" value="SAM-dependent_MTases_sf"/>
</dbReference>
<evidence type="ECO:0000313" key="2">
    <source>
        <dbReference type="EMBL" id="CCC81568.1"/>
    </source>
</evidence>
<protein>
    <submittedName>
        <fullName evidence="2">SAM-dependent Methyltransferase</fullName>
    </submittedName>
</protein>
<dbReference type="PATRIC" id="fig|768679.9.peg.925"/>
<name>G4RPS3_THETK</name>
<keyword evidence="3" id="KW-1185">Reference proteome</keyword>
<keyword evidence="2" id="KW-0489">Methyltransferase</keyword>
<proteinExistence type="predicted"/>
<evidence type="ECO:0000259" key="1">
    <source>
        <dbReference type="Pfam" id="PF08241"/>
    </source>
</evidence>
<dbReference type="HOGENOM" id="CLU_037990_14_1_2"/>
<dbReference type="GO" id="GO:0032259">
    <property type="term" value="P:methylation"/>
    <property type="evidence" value="ECO:0007669"/>
    <property type="project" value="UniProtKB-KW"/>
</dbReference>
<dbReference type="PaxDb" id="768679-TTX_0915"/>
<dbReference type="RefSeq" id="WP_014126824.1">
    <property type="nucleotide sequence ID" value="NC_016070.1"/>
</dbReference>
<dbReference type="AlphaFoldDB" id="G4RPS3"/>
<dbReference type="GO" id="GO:0008757">
    <property type="term" value="F:S-adenosylmethionine-dependent methyltransferase activity"/>
    <property type="evidence" value="ECO:0007669"/>
    <property type="project" value="InterPro"/>
</dbReference>
<dbReference type="EMBL" id="FN869859">
    <property type="protein sequence ID" value="CCC81568.1"/>
    <property type="molecule type" value="Genomic_DNA"/>
</dbReference>
<dbReference type="Proteomes" id="UP000002654">
    <property type="component" value="Chromosome"/>
</dbReference>
<dbReference type="eggNOG" id="arCOG01773">
    <property type="taxonomic scope" value="Archaea"/>
</dbReference>
<dbReference type="OrthoDB" id="1018at2157"/>
<dbReference type="InterPro" id="IPR013216">
    <property type="entry name" value="Methyltransf_11"/>
</dbReference>
<organism evidence="2 3">
    <name type="scientific">Thermoproteus tenax (strain ATCC 35583 / DSM 2078 / JCM 9277 / NBRC 100435 / Kra 1)</name>
    <dbReference type="NCBI Taxonomy" id="768679"/>
    <lineage>
        <taxon>Archaea</taxon>
        <taxon>Thermoproteota</taxon>
        <taxon>Thermoprotei</taxon>
        <taxon>Thermoproteales</taxon>
        <taxon>Thermoproteaceae</taxon>
        <taxon>Thermoproteus</taxon>
    </lineage>
</organism>
<dbReference type="SUPFAM" id="SSF53335">
    <property type="entry name" value="S-adenosyl-L-methionine-dependent methyltransferases"/>
    <property type="match status" value="1"/>
</dbReference>
<gene>
    <name evidence="2" type="ordered locus">TTX_0915</name>
</gene>
<keyword evidence="2" id="KW-0808">Transferase</keyword>
<sequence>MSTRDLFDALSEKYDEWYEKHRDLYKSELQTVSRLDCQGGVEIGVGTGRFAAPLGLRIGVDPSVNMLRLAPKTLDLIAAVGEMLPLRDGAVGCALIVVTLCFADDPKRLLNEALRVARRVVACIVPRESPWAIRYMEEGKQGHPFYSRAKFYAIKDLLSLASDARPARIYATLKEHVEGLQPVEEPPLDQAERYGFVCVELIRDGDRSESR</sequence>
<dbReference type="STRING" id="768679.TTX_0915"/>
<dbReference type="Gene3D" id="3.40.50.150">
    <property type="entry name" value="Vaccinia Virus protein VP39"/>
    <property type="match status" value="1"/>
</dbReference>
<dbReference type="KEGG" id="ttn:TTX_0915"/>
<accession>G4RPS3</accession>
<dbReference type="GeneID" id="11261809"/>
<feature type="domain" description="Methyltransferase type 11" evidence="1">
    <location>
        <begin position="41"/>
        <end position="119"/>
    </location>
</feature>